<dbReference type="InterPro" id="IPR012337">
    <property type="entry name" value="RNaseH-like_sf"/>
</dbReference>
<keyword evidence="3" id="KW-1185">Reference proteome</keyword>
<name>A0A927MMW8_9ACTN</name>
<dbReference type="Pfam" id="PF13358">
    <property type="entry name" value="DDE_3"/>
    <property type="match status" value="1"/>
</dbReference>
<dbReference type="Gene3D" id="3.30.420.10">
    <property type="entry name" value="Ribonuclease H-like superfamily/Ribonuclease H"/>
    <property type="match status" value="1"/>
</dbReference>
<evidence type="ECO:0000313" key="2">
    <source>
        <dbReference type="EMBL" id="MBE1603620.1"/>
    </source>
</evidence>
<sequence length="146" mass="16639">MWATGQVLGEATPTRDGVNFLAFLKKAVKPHAGKEVHVVLDNLSTHTTPEVEAWLEENRHVKFHFTPVGSSWINQIETWFGILTRQAIRRGTFTSVNVLIRQIKDYIDTWNVDAKPFTWTATSEEILAKVRLVQTNIKKLVDNNAK</sequence>
<gene>
    <name evidence="2" type="ORF">HEB94_000468</name>
</gene>
<evidence type="ECO:0000259" key="1">
    <source>
        <dbReference type="Pfam" id="PF13358"/>
    </source>
</evidence>
<dbReference type="EMBL" id="JADBEM010000001">
    <property type="protein sequence ID" value="MBE1603620.1"/>
    <property type="molecule type" value="Genomic_DNA"/>
</dbReference>
<proteinExistence type="predicted"/>
<comment type="caution">
    <text evidence="2">The sequence shown here is derived from an EMBL/GenBank/DDBJ whole genome shotgun (WGS) entry which is preliminary data.</text>
</comment>
<organism evidence="2 3">
    <name type="scientific">Actinopolymorpha pittospori</name>
    <dbReference type="NCBI Taxonomy" id="648752"/>
    <lineage>
        <taxon>Bacteria</taxon>
        <taxon>Bacillati</taxon>
        <taxon>Actinomycetota</taxon>
        <taxon>Actinomycetes</taxon>
        <taxon>Propionibacteriales</taxon>
        <taxon>Actinopolymorphaceae</taxon>
        <taxon>Actinopolymorpha</taxon>
    </lineage>
</organism>
<feature type="domain" description="Tc1-like transposase DDE" evidence="1">
    <location>
        <begin position="11"/>
        <end position="97"/>
    </location>
</feature>
<reference evidence="2" key="1">
    <citation type="submission" date="2020-10" db="EMBL/GenBank/DDBJ databases">
        <title>Sequencing the genomes of 1000 actinobacteria strains.</title>
        <authorList>
            <person name="Klenk H.-P."/>
        </authorList>
    </citation>
    <scope>NUCLEOTIDE SEQUENCE</scope>
    <source>
        <strain evidence="2">DSM 45354</strain>
    </source>
</reference>
<dbReference type="InterPro" id="IPR036397">
    <property type="entry name" value="RNaseH_sf"/>
</dbReference>
<dbReference type="AlphaFoldDB" id="A0A927MMW8"/>
<dbReference type="SUPFAM" id="SSF53098">
    <property type="entry name" value="Ribonuclease H-like"/>
    <property type="match status" value="1"/>
</dbReference>
<dbReference type="InterPro" id="IPR038717">
    <property type="entry name" value="Tc1-like_DDE_dom"/>
</dbReference>
<dbReference type="RefSeq" id="WP_202896064.1">
    <property type="nucleotide sequence ID" value="NZ_BAABJL010000031.1"/>
</dbReference>
<evidence type="ECO:0000313" key="3">
    <source>
        <dbReference type="Proteomes" id="UP000638648"/>
    </source>
</evidence>
<protein>
    <submittedName>
        <fullName evidence="2">Transposase</fullName>
    </submittedName>
</protein>
<dbReference type="GO" id="GO:0003676">
    <property type="term" value="F:nucleic acid binding"/>
    <property type="evidence" value="ECO:0007669"/>
    <property type="project" value="InterPro"/>
</dbReference>
<accession>A0A927MMW8</accession>
<dbReference type="Proteomes" id="UP000638648">
    <property type="component" value="Unassembled WGS sequence"/>
</dbReference>